<protein>
    <submittedName>
        <fullName evidence="3">Uncharacterized protein</fullName>
    </submittedName>
</protein>
<feature type="compositionally biased region" description="Polar residues" evidence="1">
    <location>
        <begin position="327"/>
        <end position="336"/>
    </location>
</feature>
<proteinExistence type="predicted"/>
<dbReference type="Proteomes" id="UP000799302">
    <property type="component" value="Unassembled WGS sequence"/>
</dbReference>
<evidence type="ECO:0000256" key="2">
    <source>
        <dbReference type="SAM" id="Phobius"/>
    </source>
</evidence>
<dbReference type="AlphaFoldDB" id="A0A6A6UN34"/>
<keyword evidence="2" id="KW-1133">Transmembrane helix</keyword>
<evidence type="ECO:0000313" key="4">
    <source>
        <dbReference type="Proteomes" id="UP000799302"/>
    </source>
</evidence>
<keyword evidence="2" id="KW-0472">Membrane</keyword>
<reference evidence="3" key="1">
    <citation type="journal article" date="2020" name="Stud. Mycol.">
        <title>101 Dothideomycetes genomes: a test case for predicting lifestyles and emergence of pathogens.</title>
        <authorList>
            <person name="Haridas S."/>
            <person name="Albert R."/>
            <person name="Binder M."/>
            <person name="Bloem J."/>
            <person name="Labutti K."/>
            <person name="Salamov A."/>
            <person name="Andreopoulos B."/>
            <person name="Baker S."/>
            <person name="Barry K."/>
            <person name="Bills G."/>
            <person name="Bluhm B."/>
            <person name="Cannon C."/>
            <person name="Castanera R."/>
            <person name="Culley D."/>
            <person name="Daum C."/>
            <person name="Ezra D."/>
            <person name="Gonzalez J."/>
            <person name="Henrissat B."/>
            <person name="Kuo A."/>
            <person name="Liang C."/>
            <person name="Lipzen A."/>
            <person name="Lutzoni F."/>
            <person name="Magnuson J."/>
            <person name="Mondo S."/>
            <person name="Nolan M."/>
            <person name="Ohm R."/>
            <person name="Pangilinan J."/>
            <person name="Park H.-J."/>
            <person name="Ramirez L."/>
            <person name="Alfaro M."/>
            <person name="Sun H."/>
            <person name="Tritt A."/>
            <person name="Yoshinaga Y."/>
            <person name="Zwiers L.-H."/>
            <person name="Turgeon B."/>
            <person name="Goodwin S."/>
            <person name="Spatafora J."/>
            <person name="Crous P."/>
            <person name="Grigoriev I."/>
        </authorList>
    </citation>
    <scope>NUCLEOTIDE SEQUENCE</scope>
    <source>
        <strain evidence="3">CBS 115976</strain>
    </source>
</reference>
<feature type="transmembrane region" description="Helical" evidence="2">
    <location>
        <begin position="98"/>
        <end position="122"/>
    </location>
</feature>
<feature type="compositionally biased region" description="Low complexity" evidence="1">
    <location>
        <begin position="164"/>
        <end position="187"/>
    </location>
</feature>
<name>A0A6A6UN34_9PEZI</name>
<keyword evidence="4" id="KW-1185">Reference proteome</keyword>
<feature type="compositionally biased region" description="Polar residues" evidence="1">
    <location>
        <begin position="64"/>
        <end position="75"/>
    </location>
</feature>
<feature type="region of interest" description="Disordered" evidence="1">
    <location>
        <begin position="1"/>
        <end position="95"/>
    </location>
</feature>
<gene>
    <name evidence="3" type="ORF">BT63DRAFT_451742</name>
</gene>
<feature type="compositionally biased region" description="Pro residues" evidence="1">
    <location>
        <begin position="16"/>
        <end position="25"/>
    </location>
</feature>
<feature type="region of interest" description="Disordered" evidence="1">
    <location>
        <begin position="128"/>
        <end position="189"/>
    </location>
</feature>
<dbReference type="EMBL" id="MU004231">
    <property type="protein sequence ID" value="KAF2673685.1"/>
    <property type="molecule type" value="Genomic_DNA"/>
</dbReference>
<accession>A0A6A6UN34</accession>
<evidence type="ECO:0000313" key="3">
    <source>
        <dbReference type="EMBL" id="KAF2673685.1"/>
    </source>
</evidence>
<evidence type="ECO:0000256" key="1">
    <source>
        <dbReference type="SAM" id="MobiDB-lite"/>
    </source>
</evidence>
<feature type="region of interest" description="Disordered" evidence="1">
    <location>
        <begin position="215"/>
        <end position="336"/>
    </location>
</feature>
<feature type="compositionally biased region" description="Low complexity" evidence="1">
    <location>
        <begin position="44"/>
        <end position="63"/>
    </location>
</feature>
<keyword evidence="2" id="KW-0812">Transmembrane</keyword>
<sequence length="336" mass="35563">MAPQGQDNSGIVFINGPPPPPPPPYYNTFTGPDPRFAGRKPMDATQSAPTPSSPVTTTVTQSPYGQNSGPFTSGYPSHASGMPQNHSHDNGHHGMSPAMMGAAGALATVAIIFLVGALGLFLCRKTRKRNASTRQQNRMDTSPEMAAVKTDGTSTRAVDTRAYIGPSGSIPSPTTSSPSSASTSPIIQQPEAPVLLSNVIDQSYYTGIDTTDRFSVVDPSHQRDPDAGDASSLAEPPPPYRPRSIPSFSRENSVRASGSLSGRPPSYGGKLSVRSQREQPIRSPFEDPDPDEQETPVSPVGPSASNASTRTRDMSEMSDVSEVDYQQEPTVPHSSV</sequence>
<organism evidence="3 4">
    <name type="scientific">Microthyrium microscopicum</name>
    <dbReference type="NCBI Taxonomy" id="703497"/>
    <lineage>
        <taxon>Eukaryota</taxon>
        <taxon>Fungi</taxon>
        <taxon>Dikarya</taxon>
        <taxon>Ascomycota</taxon>
        <taxon>Pezizomycotina</taxon>
        <taxon>Dothideomycetes</taxon>
        <taxon>Dothideomycetes incertae sedis</taxon>
        <taxon>Microthyriales</taxon>
        <taxon>Microthyriaceae</taxon>
        <taxon>Microthyrium</taxon>
    </lineage>
</organism>